<feature type="region of interest" description="Disordered" evidence="1">
    <location>
        <begin position="98"/>
        <end position="121"/>
    </location>
</feature>
<gene>
    <name evidence="2" type="ORF">GCM10009575_000420</name>
</gene>
<feature type="region of interest" description="Disordered" evidence="1">
    <location>
        <begin position="24"/>
        <end position="58"/>
    </location>
</feature>
<dbReference type="Proteomes" id="UP001500418">
    <property type="component" value="Unassembled WGS sequence"/>
</dbReference>
<evidence type="ECO:0000313" key="3">
    <source>
        <dbReference type="Proteomes" id="UP001500418"/>
    </source>
</evidence>
<name>A0ABN1NQT0_9ACTN</name>
<protein>
    <submittedName>
        <fullName evidence="2">Uncharacterized protein</fullName>
    </submittedName>
</protein>
<feature type="compositionally biased region" description="Basic and acidic residues" evidence="1">
    <location>
        <begin position="98"/>
        <end position="114"/>
    </location>
</feature>
<keyword evidence="3" id="KW-1185">Reference proteome</keyword>
<dbReference type="EMBL" id="BAAAID010000001">
    <property type="protein sequence ID" value="GAA0914407.1"/>
    <property type="molecule type" value="Genomic_DNA"/>
</dbReference>
<organism evidence="2 3">
    <name type="scientific">Streptomyces rhizosphaericus</name>
    <dbReference type="NCBI Taxonomy" id="114699"/>
    <lineage>
        <taxon>Bacteria</taxon>
        <taxon>Bacillati</taxon>
        <taxon>Actinomycetota</taxon>
        <taxon>Actinomycetes</taxon>
        <taxon>Kitasatosporales</taxon>
        <taxon>Streptomycetaceae</taxon>
        <taxon>Streptomyces</taxon>
        <taxon>Streptomyces violaceusniger group</taxon>
    </lineage>
</organism>
<proteinExistence type="predicted"/>
<accession>A0ABN1NQT0</accession>
<sequence>MPDRVGTGHRTEIFLAFVPRDQGRSAQFLPQRRPGHGADGVRDGPPGHLRRGPGVERPGHRIVSLPYAARTGGLPVRAWPPTTPRYIRGLFQGVGRALSDESHSLHRPAADHEPPNGNNERVRTTWFDAARCSTLTQELQ</sequence>
<reference evidence="2 3" key="1">
    <citation type="journal article" date="2019" name="Int. J. Syst. Evol. Microbiol.">
        <title>The Global Catalogue of Microorganisms (GCM) 10K type strain sequencing project: providing services to taxonomists for standard genome sequencing and annotation.</title>
        <authorList>
            <consortium name="The Broad Institute Genomics Platform"/>
            <consortium name="The Broad Institute Genome Sequencing Center for Infectious Disease"/>
            <person name="Wu L."/>
            <person name="Ma J."/>
        </authorList>
    </citation>
    <scope>NUCLEOTIDE SEQUENCE [LARGE SCALE GENOMIC DNA]</scope>
    <source>
        <strain evidence="2 3">JCM 11444</strain>
    </source>
</reference>
<evidence type="ECO:0000256" key="1">
    <source>
        <dbReference type="SAM" id="MobiDB-lite"/>
    </source>
</evidence>
<evidence type="ECO:0000313" key="2">
    <source>
        <dbReference type="EMBL" id="GAA0914407.1"/>
    </source>
</evidence>
<comment type="caution">
    <text evidence="2">The sequence shown here is derived from an EMBL/GenBank/DDBJ whole genome shotgun (WGS) entry which is preliminary data.</text>
</comment>